<dbReference type="InterPro" id="IPR016181">
    <property type="entry name" value="Acyl_CoA_acyltransferase"/>
</dbReference>
<organism evidence="4 5">
    <name type="scientific">Sphingosinicella rhizophila</name>
    <dbReference type="NCBI Taxonomy" id="3050082"/>
    <lineage>
        <taxon>Bacteria</taxon>
        <taxon>Pseudomonadati</taxon>
        <taxon>Pseudomonadota</taxon>
        <taxon>Alphaproteobacteria</taxon>
        <taxon>Sphingomonadales</taxon>
        <taxon>Sphingosinicellaceae</taxon>
        <taxon>Sphingosinicella</taxon>
    </lineage>
</organism>
<dbReference type="CDD" id="cd04301">
    <property type="entry name" value="NAT_SF"/>
    <property type="match status" value="1"/>
</dbReference>
<dbReference type="InterPro" id="IPR000182">
    <property type="entry name" value="GNAT_dom"/>
</dbReference>
<gene>
    <name evidence="4" type="ORF">RQX22_13840</name>
</gene>
<reference evidence="4 5" key="1">
    <citation type="submission" date="2023-05" db="EMBL/GenBank/DDBJ databases">
        <authorList>
            <person name="Guo Y."/>
        </authorList>
    </citation>
    <scope>NUCLEOTIDE SEQUENCE [LARGE SCALE GENOMIC DNA]</scope>
    <source>
        <strain evidence="4 5">GR2756</strain>
    </source>
</reference>
<protein>
    <submittedName>
        <fullName evidence="4">GNAT family N-acetyltransferase</fullName>
    </submittedName>
</protein>
<sequence length="150" mass="16769">MAEVMRQGVVDDVDAITALTRSAYARWVPLIGREPRPMQADYASAITRHRFDLLFAGTELVALIETVLRPEDLLIVNVAVAPTFQKRGYGRKLLAHAEDLAARAGRICVRLYTNARFEENLSLYSSLGYAAEREEVLEVGVVIHMVKRLA</sequence>
<dbReference type="PANTHER" id="PTHR43877">
    <property type="entry name" value="AMINOALKYLPHOSPHONATE N-ACETYLTRANSFERASE-RELATED-RELATED"/>
    <property type="match status" value="1"/>
</dbReference>
<dbReference type="Pfam" id="PF00583">
    <property type="entry name" value="Acetyltransf_1"/>
    <property type="match status" value="1"/>
</dbReference>
<dbReference type="Proteomes" id="UP001259572">
    <property type="component" value="Unassembled WGS sequence"/>
</dbReference>
<keyword evidence="1" id="KW-0808">Transferase</keyword>
<accession>A0ABU3Q9G7</accession>
<evidence type="ECO:0000313" key="5">
    <source>
        <dbReference type="Proteomes" id="UP001259572"/>
    </source>
</evidence>
<evidence type="ECO:0000256" key="1">
    <source>
        <dbReference type="ARBA" id="ARBA00022679"/>
    </source>
</evidence>
<feature type="domain" description="N-acetyltransferase" evidence="3">
    <location>
        <begin position="3"/>
        <end position="150"/>
    </location>
</feature>
<dbReference type="EMBL" id="JAVUPU010000007">
    <property type="protein sequence ID" value="MDT9600037.1"/>
    <property type="molecule type" value="Genomic_DNA"/>
</dbReference>
<keyword evidence="2" id="KW-0012">Acyltransferase</keyword>
<dbReference type="Gene3D" id="3.40.630.30">
    <property type="match status" value="1"/>
</dbReference>
<dbReference type="SUPFAM" id="SSF55729">
    <property type="entry name" value="Acyl-CoA N-acyltransferases (Nat)"/>
    <property type="match status" value="1"/>
</dbReference>
<name>A0ABU3Q9G7_9SPHN</name>
<dbReference type="InterPro" id="IPR050832">
    <property type="entry name" value="Bact_Acetyltransf"/>
</dbReference>
<dbReference type="PANTHER" id="PTHR43877:SF2">
    <property type="entry name" value="AMINOALKYLPHOSPHONATE N-ACETYLTRANSFERASE-RELATED"/>
    <property type="match status" value="1"/>
</dbReference>
<dbReference type="PROSITE" id="PS51186">
    <property type="entry name" value="GNAT"/>
    <property type="match status" value="1"/>
</dbReference>
<evidence type="ECO:0000259" key="3">
    <source>
        <dbReference type="PROSITE" id="PS51186"/>
    </source>
</evidence>
<proteinExistence type="predicted"/>
<comment type="caution">
    <text evidence="4">The sequence shown here is derived from an EMBL/GenBank/DDBJ whole genome shotgun (WGS) entry which is preliminary data.</text>
</comment>
<evidence type="ECO:0000256" key="2">
    <source>
        <dbReference type="ARBA" id="ARBA00023315"/>
    </source>
</evidence>
<dbReference type="RefSeq" id="WP_315727138.1">
    <property type="nucleotide sequence ID" value="NZ_JAVUPU010000007.1"/>
</dbReference>
<keyword evidence="5" id="KW-1185">Reference proteome</keyword>
<evidence type="ECO:0000313" key="4">
    <source>
        <dbReference type="EMBL" id="MDT9600037.1"/>
    </source>
</evidence>